<dbReference type="InterPro" id="IPR003660">
    <property type="entry name" value="HAMP_dom"/>
</dbReference>
<evidence type="ECO:0000259" key="15">
    <source>
        <dbReference type="PROSITE" id="PS50109"/>
    </source>
</evidence>
<evidence type="ECO:0000256" key="7">
    <source>
        <dbReference type="ARBA" id="ARBA00022692"/>
    </source>
</evidence>
<evidence type="ECO:0000256" key="10">
    <source>
        <dbReference type="ARBA" id="ARBA00022840"/>
    </source>
</evidence>
<evidence type="ECO:0000256" key="3">
    <source>
        <dbReference type="ARBA" id="ARBA00012438"/>
    </source>
</evidence>
<dbReference type="Pfam" id="PF02518">
    <property type="entry name" value="HATPase_c"/>
    <property type="match status" value="1"/>
</dbReference>
<keyword evidence="9" id="KW-0418">Kinase</keyword>
<dbReference type="PANTHER" id="PTHR45528">
    <property type="entry name" value="SENSOR HISTIDINE KINASE CPXA"/>
    <property type="match status" value="1"/>
</dbReference>
<dbReference type="EC" id="2.7.13.3" evidence="3"/>
<dbReference type="InterPro" id="IPR003661">
    <property type="entry name" value="HisK_dim/P_dom"/>
</dbReference>
<dbReference type="InterPro" id="IPR050398">
    <property type="entry name" value="HssS/ArlS-like"/>
</dbReference>
<keyword evidence="5" id="KW-0597">Phosphoprotein</keyword>
<reference evidence="17" key="1">
    <citation type="journal article" date="2021" name="PeerJ">
        <title>Extensive microbial diversity within the chicken gut microbiome revealed by metagenomics and culture.</title>
        <authorList>
            <person name="Gilroy R."/>
            <person name="Ravi A."/>
            <person name="Getino M."/>
            <person name="Pursley I."/>
            <person name="Horton D.L."/>
            <person name="Alikhan N.F."/>
            <person name="Baker D."/>
            <person name="Gharbi K."/>
            <person name="Hall N."/>
            <person name="Watson M."/>
            <person name="Adriaenssens E.M."/>
            <person name="Foster-Nyarko E."/>
            <person name="Jarju S."/>
            <person name="Secka A."/>
            <person name="Antonio M."/>
            <person name="Oren A."/>
            <person name="Chaudhuri R.R."/>
            <person name="La Ragione R."/>
            <person name="Hildebrand F."/>
            <person name="Pallen M.J."/>
        </authorList>
    </citation>
    <scope>NUCLEOTIDE SEQUENCE</scope>
    <source>
        <strain evidence="17">ChiBcec2-3848</strain>
    </source>
</reference>
<feature type="domain" description="HAMP" evidence="16">
    <location>
        <begin position="196"/>
        <end position="244"/>
    </location>
</feature>
<keyword evidence="4" id="KW-1003">Cell membrane</keyword>
<dbReference type="Proteomes" id="UP000823886">
    <property type="component" value="Unassembled WGS sequence"/>
</dbReference>
<dbReference type="PROSITE" id="PS50109">
    <property type="entry name" value="HIS_KIN"/>
    <property type="match status" value="1"/>
</dbReference>
<dbReference type="PANTHER" id="PTHR45528:SF1">
    <property type="entry name" value="SENSOR HISTIDINE KINASE CPXA"/>
    <property type="match status" value="1"/>
</dbReference>
<dbReference type="SMART" id="SM00387">
    <property type="entry name" value="HATPase_c"/>
    <property type="match status" value="1"/>
</dbReference>
<dbReference type="SMART" id="SM00304">
    <property type="entry name" value="HAMP"/>
    <property type="match status" value="1"/>
</dbReference>
<dbReference type="CDD" id="cd00075">
    <property type="entry name" value="HATPase"/>
    <property type="match status" value="1"/>
</dbReference>
<accession>A0A9D2TD08</accession>
<gene>
    <name evidence="17" type="ORF">H9753_13480</name>
</gene>
<feature type="transmembrane region" description="Helical" evidence="14">
    <location>
        <begin position="171"/>
        <end position="195"/>
    </location>
</feature>
<keyword evidence="6" id="KW-0808">Transferase</keyword>
<name>A0A9D2TD08_9FIRM</name>
<dbReference type="AlphaFoldDB" id="A0A9D2TD08"/>
<dbReference type="Gene3D" id="6.10.340.10">
    <property type="match status" value="1"/>
</dbReference>
<dbReference type="SMART" id="SM00388">
    <property type="entry name" value="HisKA"/>
    <property type="match status" value="1"/>
</dbReference>
<evidence type="ECO:0000256" key="13">
    <source>
        <dbReference type="ARBA" id="ARBA00023136"/>
    </source>
</evidence>
<proteinExistence type="predicted"/>
<keyword evidence="11 14" id="KW-1133">Transmembrane helix</keyword>
<feature type="domain" description="Histidine kinase" evidence="15">
    <location>
        <begin position="252"/>
        <end position="469"/>
    </location>
</feature>
<dbReference type="InterPro" id="IPR036097">
    <property type="entry name" value="HisK_dim/P_sf"/>
</dbReference>
<dbReference type="GO" id="GO:0000155">
    <property type="term" value="F:phosphorelay sensor kinase activity"/>
    <property type="evidence" value="ECO:0007669"/>
    <property type="project" value="InterPro"/>
</dbReference>
<keyword evidence="7 14" id="KW-0812">Transmembrane</keyword>
<keyword evidence="13 14" id="KW-0472">Membrane</keyword>
<dbReference type="PROSITE" id="PS50885">
    <property type="entry name" value="HAMP"/>
    <property type="match status" value="1"/>
</dbReference>
<feature type="transmembrane region" description="Helical" evidence="14">
    <location>
        <begin position="6"/>
        <end position="27"/>
    </location>
</feature>
<evidence type="ECO:0000256" key="1">
    <source>
        <dbReference type="ARBA" id="ARBA00000085"/>
    </source>
</evidence>
<keyword evidence="8" id="KW-0547">Nucleotide-binding</keyword>
<evidence type="ECO:0000256" key="4">
    <source>
        <dbReference type="ARBA" id="ARBA00022475"/>
    </source>
</evidence>
<dbReference type="FunFam" id="3.30.565.10:FF:000006">
    <property type="entry name" value="Sensor histidine kinase WalK"/>
    <property type="match status" value="1"/>
</dbReference>
<dbReference type="InterPro" id="IPR005467">
    <property type="entry name" value="His_kinase_dom"/>
</dbReference>
<dbReference type="EMBL" id="DWVZ01000187">
    <property type="protein sequence ID" value="HJC64601.1"/>
    <property type="molecule type" value="Genomic_DNA"/>
</dbReference>
<comment type="caution">
    <text evidence="17">The sequence shown here is derived from an EMBL/GenBank/DDBJ whole genome shotgun (WGS) entry which is preliminary data.</text>
</comment>
<evidence type="ECO:0000256" key="2">
    <source>
        <dbReference type="ARBA" id="ARBA00004651"/>
    </source>
</evidence>
<evidence type="ECO:0000256" key="9">
    <source>
        <dbReference type="ARBA" id="ARBA00022777"/>
    </source>
</evidence>
<dbReference type="PRINTS" id="PR00344">
    <property type="entry name" value="BCTRLSENSOR"/>
</dbReference>
<dbReference type="Gene3D" id="3.30.565.10">
    <property type="entry name" value="Histidine kinase-like ATPase, C-terminal domain"/>
    <property type="match status" value="1"/>
</dbReference>
<dbReference type="InterPro" id="IPR036890">
    <property type="entry name" value="HATPase_C_sf"/>
</dbReference>
<protein>
    <recommendedName>
        <fullName evidence="3">histidine kinase</fullName>
        <ecNumber evidence="3">2.7.13.3</ecNumber>
    </recommendedName>
</protein>
<dbReference type="CDD" id="cd00082">
    <property type="entry name" value="HisKA"/>
    <property type="match status" value="1"/>
</dbReference>
<dbReference type="Pfam" id="PF00672">
    <property type="entry name" value="HAMP"/>
    <property type="match status" value="1"/>
</dbReference>
<comment type="catalytic activity">
    <reaction evidence="1">
        <text>ATP + protein L-histidine = ADP + protein N-phospho-L-histidine.</text>
        <dbReference type="EC" id="2.7.13.3"/>
    </reaction>
</comment>
<organism evidence="17 18">
    <name type="scientific">Candidatus Blautia merdavium</name>
    <dbReference type="NCBI Taxonomy" id="2838494"/>
    <lineage>
        <taxon>Bacteria</taxon>
        <taxon>Bacillati</taxon>
        <taxon>Bacillota</taxon>
        <taxon>Clostridia</taxon>
        <taxon>Lachnospirales</taxon>
        <taxon>Lachnospiraceae</taxon>
        <taxon>Blautia</taxon>
    </lineage>
</organism>
<dbReference type="InterPro" id="IPR004358">
    <property type="entry name" value="Sig_transdc_His_kin-like_C"/>
</dbReference>
<dbReference type="Pfam" id="PF00512">
    <property type="entry name" value="HisKA"/>
    <property type="match status" value="1"/>
</dbReference>
<evidence type="ECO:0000259" key="16">
    <source>
        <dbReference type="PROSITE" id="PS50885"/>
    </source>
</evidence>
<keyword evidence="12" id="KW-0902">Two-component regulatory system</keyword>
<dbReference type="SUPFAM" id="SSF47384">
    <property type="entry name" value="Homodimeric domain of signal transducing histidine kinase"/>
    <property type="match status" value="1"/>
</dbReference>
<comment type="subcellular location">
    <subcellularLocation>
        <location evidence="2">Cell membrane</location>
        <topology evidence="2">Multi-pass membrane protein</topology>
    </subcellularLocation>
</comment>
<dbReference type="CDD" id="cd06225">
    <property type="entry name" value="HAMP"/>
    <property type="match status" value="1"/>
</dbReference>
<dbReference type="GO" id="GO:0005886">
    <property type="term" value="C:plasma membrane"/>
    <property type="evidence" value="ECO:0007669"/>
    <property type="project" value="UniProtKB-SubCell"/>
</dbReference>
<sequence length="476" mass="53455">MKKYLYVKFIFAIVLLGVIGFAVISFLGNSLAQKHVESVYSSELYREATNIAQSRAAKYYQESVTVENIFANLKNVASYQDARICLISADGEILLDTSLEFVPEEPIAIENFNPVFSNGSYYTIGSFFGEFSQEHLSVMAPVTLGMDVVGYVSLHLPMSIVTHQRDQIMNIIYLLFGLFMLILLAIIPVFSFMIYRPLQKIIQGADAFASGNLKYNIPLGKQDELGYLALTLNYMSDELAKTGDYQRKFIANVSHDFRSPLTSIKGYTEAILDGTIPPEMQEKYLNIVVYETDRLYKLTQSLITLNDLDKPGRQLDYSDFDINRIIKTTAATFEGTCREKRISIELLLTGQTLFVRADMGQIQQVLYNLIDNAIKFSPEDSVIKIESTLKHETVFISVKDSGCGIPKGSLGKIWDRFYKIDSSRGKDRKGTGLGLSIVKEIISSHQQNINVISTEGVGTEFIFTLAKSPEEDSKEE</sequence>
<reference evidence="17" key="2">
    <citation type="submission" date="2021-04" db="EMBL/GenBank/DDBJ databases">
        <authorList>
            <person name="Gilroy R."/>
        </authorList>
    </citation>
    <scope>NUCLEOTIDE SEQUENCE</scope>
    <source>
        <strain evidence="17">ChiBcec2-3848</strain>
    </source>
</reference>
<evidence type="ECO:0000313" key="17">
    <source>
        <dbReference type="EMBL" id="HJC64601.1"/>
    </source>
</evidence>
<evidence type="ECO:0000256" key="12">
    <source>
        <dbReference type="ARBA" id="ARBA00023012"/>
    </source>
</evidence>
<evidence type="ECO:0000256" key="8">
    <source>
        <dbReference type="ARBA" id="ARBA00022741"/>
    </source>
</evidence>
<evidence type="ECO:0000256" key="14">
    <source>
        <dbReference type="SAM" id="Phobius"/>
    </source>
</evidence>
<evidence type="ECO:0000256" key="5">
    <source>
        <dbReference type="ARBA" id="ARBA00022553"/>
    </source>
</evidence>
<dbReference type="SUPFAM" id="SSF158472">
    <property type="entry name" value="HAMP domain-like"/>
    <property type="match status" value="1"/>
</dbReference>
<keyword evidence="10" id="KW-0067">ATP-binding</keyword>
<dbReference type="SUPFAM" id="SSF55874">
    <property type="entry name" value="ATPase domain of HSP90 chaperone/DNA topoisomerase II/histidine kinase"/>
    <property type="match status" value="1"/>
</dbReference>
<dbReference type="Gene3D" id="1.10.287.130">
    <property type="match status" value="1"/>
</dbReference>
<evidence type="ECO:0000313" key="18">
    <source>
        <dbReference type="Proteomes" id="UP000823886"/>
    </source>
</evidence>
<evidence type="ECO:0000256" key="11">
    <source>
        <dbReference type="ARBA" id="ARBA00022989"/>
    </source>
</evidence>
<dbReference type="InterPro" id="IPR003594">
    <property type="entry name" value="HATPase_dom"/>
</dbReference>
<evidence type="ECO:0000256" key="6">
    <source>
        <dbReference type="ARBA" id="ARBA00022679"/>
    </source>
</evidence>
<dbReference type="GO" id="GO:0005524">
    <property type="term" value="F:ATP binding"/>
    <property type="evidence" value="ECO:0007669"/>
    <property type="project" value="UniProtKB-KW"/>
</dbReference>